<evidence type="ECO:0000256" key="2">
    <source>
        <dbReference type="ARBA" id="ARBA00022525"/>
    </source>
</evidence>
<dbReference type="GO" id="GO:2000344">
    <property type="term" value="P:positive regulation of acrosome reaction"/>
    <property type="evidence" value="ECO:0007669"/>
    <property type="project" value="TreeGrafter"/>
</dbReference>
<protein>
    <recommendedName>
        <fullName evidence="6">Peptidase S1 domain-containing protein</fullName>
    </recommendedName>
</protein>
<dbReference type="Proteomes" id="UP000314987">
    <property type="component" value="Unassembled WGS sequence"/>
</dbReference>
<evidence type="ECO:0000256" key="4">
    <source>
        <dbReference type="ARBA" id="ARBA00023157"/>
    </source>
</evidence>
<dbReference type="GO" id="GO:0006508">
    <property type="term" value="P:proteolysis"/>
    <property type="evidence" value="ECO:0007669"/>
    <property type="project" value="InterPro"/>
</dbReference>
<dbReference type="FunFam" id="2.40.10.10:FF:000005">
    <property type="entry name" value="Serine protease 37"/>
    <property type="match status" value="1"/>
</dbReference>
<keyword evidence="4" id="KW-1015">Disulfide bond</keyword>
<reference evidence="7" key="2">
    <citation type="submission" date="2025-08" db="UniProtKB">
        <authorList>
            <consortium name="Ensembl"/>
        </authorList>
    </citation>
    <scope>IDENTIFICATION</scope>
</reference>
<dbReference type="PROSITE" id="PS50240">
    <property type="entry name" value="TRYPSIN_DOM"/>
    <property type="match status" value="1"/>
</dbReference>
<dbReference type="GO" id="GO:0001669">
    <property type="term" value="C:acrosomal vesicle"/>
    <property type="evidence" value="ECO:0007669"/>
    <property type="project" value="TreeGrafter"/>
</dbReference>
<dbReference type="OrthoDB" id="5565075at2759"/>
<evidence type="ECO:0000313" key="7">
    <source>
        <dbReference type="Ensembl" id="ENSVURP00010019023.1"/>
    </source>
</evidence>
<dbReference type="PANTHER" id="PTHR24271:SF61">
    <property type="entry name" value="INACTIVE SERINE PROTEASE 37-RELATED"/>
    <property type="match status" value="1"/>
</dbReference>
<feature type="signal peptide" evidence="5">
    <location>
        <begin position="1"/>
        <end position="21"/>
    </location>
</feature>
<evidence type="ECO:0000259" key="6">
    <source>
        <dbReference type="PROSITE" id="PS50240"/>
    </source>
</evidence>
<dbReference type="InterPro" id="IPR009003">
    <property type="entry name" value="Peptidase_S1_PA"/>
</dbReference>
<keyword evidence="2" id="KW-0964">Secreted</keyword>
<dbReference type="OMA" id="DKDCQKT"/>
<keyword evidence="3 5" id="KW-0732">Signal</keyword>
<dbReference type="RefSeq" id="XP_027698063.1">
    <property type="nucleotide sequence ID" value="XM_027842262.1"/>
</dbReference>
<dbReference type="SUPFAM" id="SSF50494">
    <property type="entry name" value="Trypsin-like serine proteases"/>
    <property type="match status" value="1"/>
</dbReference>
<dbReference type="InterPro" id="IPR001314">
    <property type="entry name" value="Peptidase_S1A"/>
</dbReference>
<name>A0A4X2L509_VOMUR</name>
<dbReference type="CDD" id="cd00190">
    <property type="entry name" value="Tryp_SPc"/>
    <property type="match status" value="1"/>
</dbReference>
<keyword evidence="8" id="KW-1185">Reference proteome</keyword>
<dbReference type="Gene3D" id="2.40.10.10">
    <property type="entry name" value="Trypsin-like serine proteases"/>
    <property type="match status" value="2"/>
</dbReference>
<dbReference type="GO" id="GO:0005576">
    <property type="term" value="C:extracellular region"/>
    <property type="evidence" value="ECO:0007669"/>
    <property type="project" value="UniProtKB-SubCell"/>
</dbReference>
<feature type="domain" description="Peptidase S1" evidence="6">
    <location>
        <begin position="9"/>
        <end position="233"/>
    </location>
</feature>
<organism evidence="7 8">
    <name type="scientific">Vombatus ursinus</name>
    <name type="common">Common wombat</name>
    <dbReference type="NCBI Taxonomy" id="29139"/>
    <lineage>
        <taxon>Eukaryota</taxon>
        <taxon>Metazoa</taxon>
        <taxon>Chordata</taxon>
        <taxon>Craniata</taxon>
        <taxon>Vertebrata</taxon>
        <taxon>Euteleostomi</taxon>
        <taxon>Mammalia</taxon>
        <taxon>Metatheria</taxon>
        <taxon>Diprotodontia</taxon>
        <taxon>Vombatidae</taxon>
        <taxon>Vombatus</taxon>
    </lineage>
</organism>
<accession>A0A4X2L509</accession>
<feature type="chain" id="PRO_5021433173" description="Peptidase S1 domain-containing protein" evidence="5">
    <location>
        <begin position="22"/>
        <end position="235"/>
    </location>
</feature>
<dbReference type="AlphaFoldDB" id="A0A4X2L509"/>
<evidence type="ECO:0000313" key="8">
    <source>
        <dbReference type="Proteomes" id="UP000314987"/>
    </source>
</evidence>
<dbReference type="FunFam" id="2.40.10.10:FF:000049">
    <property type="entry name" value="probable inactive serine protease 37"/>
    <property type="match status" value="1"/>
</dbReference>
<dbReference type="PRINTS" id="PR00722">
    <property type="entry name" value="CHYMOTRYPSIN"/>
</dbReference>
<sequence>MKYIFLFVLFAGEFFFGYTDEQNDDPAPYLAYIKNQFSPCVGVLIHQQWVLAAAHCYLPSLKVKLGNFKKRVRDGTEQTINSVQIIRYWNLSTDASEHNLMLIKLSKPAVLNEKVQPMALPTKNFPAGTRCVISGLDWSIKNSGKHPDLRQTFTAPLLPDKECQQTKQGKVSKNRICVKFLKSFERIFMEAALAAVICKDKIQGIEVGNFLGGNIGVYTNIFHYIPWIQKIISTR</sequence>
<dbReference type="SMART" id="SM00020">
    <property type="entry name" value="Tryp_SPc"/>
    <property type="match status" value="1"/>
</dbReference>
<dbReference type="Ensembl" id="ENSVURT00010021633.1">
    <property type="protein sequence ID" value="ENSVURP00010019023.1"/>
    <property type="gene ID" value="ENSVURG00010014479.1"/>
</dbReference>
<dbReference type="Pfam" id="PF00089">
    <property type="entry name" value="Trypsin"/>
    <property type="match status" value="1"/>
</dbReference>
<reference evidence="7" key="3">
    <citation type="submission" date="2025-09" db="UniProtKB">
        <authorList>
            <consortium name="Ensembl"/>
        </authorList>
    </citation>
    <scope>IDENTIFICATION</scope>
</reference>
<evidence type="ECO:0000256" key="1">
    <source>
        <dbReference type="ARBA" id="ARBA00004613"/>
    </source>
</evidence>
<reference evidence="8" key="1">
    <citation type="submission" date="2018-12" db="EMBL/GenBank/DDBJ databases">
        <authorList>
            <person name="Yazar S."/>
        </authorList>
    </citation>
    <scope>NUCLEOTIDE SEQUENCE [LARGE SCALE GENOMIC DNA]</scope>
</reference>
<dbReference type="InterPro" id="IPR043504">
    <property type="entry name" value="Peptidase_S1_PA_chymotrypsin"/>
</dbReference>
<dbReference type="STRING" id="29139.ENSVURP00010019023"/>
<evidence type="ECO:0000256" key="5">
    <source>
        <dbReference type="SAM" id="SignalP"/>
    </source>
</evidence>
<proteinExistence type="predicted"/>
<dbReference type="PANTHER" id="PTHR24271">
    <property type="entry name" value="KALLIKREIN-RELATED"/>
    <property type="match status" value="1"/>
</dbReference>
<gene>
    <name evidence="7" type="primary">LOC114028071</name>
</gene>
<evidence type="ECO:0000256" key="3">
    <source>
        <dbReference type="ARBA" id="ARBA00022729"/>
    </source>
</evidence>
<dbReference type="GeneTree" id="ENSGT00940000161483"/>
<dbReference type="GeneID" id="114028071"/>
<dbReference type="GO" id="GO:0004252">
    <property type="term" value="F:serine-type endopeptidase activity"/>
    <property type="evidence" value="ECO:0007669"/>
    <property type="project" value="InterPro"/>
</dbReference>
<comment type="subcellular location">
    <subcellularLocation>
        <location evidence="1">Secreted</location>
    </subcellularLocation>
</comment>
<dbReference type="InterPro" id="IPR001254">
    <property type="entry name" value="Trypsin_dom"/>
</dbReference>